<feature type="region of interest" description="Disordered" evidence="6">
    <location>
        <begin position="200"/>
        <end position="231"/>
    </location>
</feature>
<keyword evidence="8" id="KW-1185">Reference proteome</keyword>
<dbReference type="GO" id="GO:0003735">
    <property type="term" value="F:structural constituent of ribosome"/>
    <property type="evidence" value="ECO:0007669"/>
    <property type="project" value="InterPro"/>
</dbReference>
<dbReference type="GO" id="GO:0006412">
    <property type="term" value="P:translation"/>
    <property type="evidence" value="ECO:0007669"/>
    <property type="project" value="InterPro"/>
</dbReference>
<proteinExistence type="inferred from homology"/>
<comment type="caution">
    <text evidence="7">The sequence shown here is derived from an EMBL/GenBank/DDBJ whole genome shotgun (WGS) entry which is preliminary data.</text>
</comment>
<dbReference type="GO" id="GO:0005762">
    <property type="term" value="C:mitochondrial large ribosomal subunit"/>
    <property type="evidence" value="ECO:0007669"/>
    <property type="project" value="TreeGrafter"/>
</dbReference>
<dbReference type="Pfam" id="PF01196">
    <property type="entry name" value="Ribosomal_L17"/>
    <property type="match status" value="1"/>
</dbReference>
<dbReference type="STRING" id="2018661.A0A2A2LSR3"/>
<name>A0A2A2LSR3_9BILA</name>
<sequence length="231" mass="27701">MSSKVASSFSRIMVPIGHIPQKLKSGTYELRFRLDRLNVLRRLVNRTIREERIETRHNRAVEVRPYVERLLQMAVEGDREDPMIKEQMDWWLVEKDLIHKVYEILAPRLKDTEQPYTSFYMLPTERVLARVVDKLGQVRYYNQYKIGILEINGNPFPPVLENQQKMEKVFGDDRLFANRVAHANSAATLQYWRRVERETKEEMEREEKAEVKQRENIKTEEKEQKQEEHSK</sequence>
<organism evidence="7 8">
    <name type="scientific">Diploscapter pachys</name>
    <dbReference type="NCBI Taxonomy" id="2018661"/>
    <lineage>
        <taxon>Eukaryota</taxon>
        <taxon>Metazoa</taxon>
        <taxon>Ecdysozoa</taxon>
        <taxon>Nematoda</taxon>
        <taxon>Chromadorea</taxon>
        <taxon>Rhabditida</taxon>
        <taxon>Rhabditina</taxon>
        <taxon>Rhabditomorpha</taxon>
        <taxon>Rhabditoidea</taxon>
        <taxon>Rhabditidae</taxon>
        <taxon>Diploscapter</taxon>
    </lineage>
</organism>
<dbReference type="InterPro" id="IPR036373">
    <property type="entry name" value="Ribosomal_bL17_sf"/>
</dbReference>
<evidence type="ECO:0000313" key="8">
    <source>
        <dbReference type="Proteomes" id="UP000218231"/>
    </source>
</evidence>
<dbReference type="Gene3D" id="3.90.1030.10">
    <property type="entry name" value="Ribosomal protein L17"/>
    <property type="match status" value="1"/>
</dbReference>
<dbReference type="OrthoDB" id="275000at2759"/>
<dbReference type="PANTHER" id="PTHR14413">
    <property type="entry name" value="RIBOSOMAL PROTEIN L17"/>
    <property type="match status" value="1"/>
</dbReference>
<dbReference type="PANTHER" id="PTHR14413:SF16">
    <property type="entry name" value="LARGE RIBOSOMAL SUBUNIT PROTEIN BL17M"/>
    <property type="match status" value="1"/>
</dbReference>
<protein>
    <recommendedName>
        <fullName evidence="4">Large ribosomal subunit protein bL17m</fullName>
    </recommendedName>
    <alternativeName>
        <fullName evidence="5">39S ribosomal protein L17, mitochondrial</fullName>
    </alternativeName>
</protein>
<evidence type="ECO:0000256" key="4">
    <source>
        <dbReference type="ARBA" id="ARBA00035290"/>
    </source>
</evidence>
<dbReference type="InterPro" id="IPR000456">
    <property type="entry name" value="Ribosomal_bL17"/>
</dbReference>
<keyword evidence="2" id="KW-0689">Ribosomal protein</keyword>
<evidence type="ECO:0000256" key="6">
    <source>
        <dbReference type="SAM" id="MobiDB-lite"/>
    </source>
</evidence>
<keyword evidence="3" id="KW-0687">Ribonucleoprotein</keyword>
<dbReference type="SUPFAM" id="SSF64263">
    <property type="entry name" value="Prokaryotic ribosomal protein L17"/>
    <property type="match status" value="1"/>
</dbReference>
<gene>
    <name evidence="7" type="ORF">WR25_05714</name>
</gene>
<accession>A0A2A2LSR3</accession>
<evidence type="ECO:0000313" key="7">
    <source>
        <dbReference type="EMBL" id="PAV89296.1"/>
    </source>
</evidence>
<evidence type="ECO:0000256" key="2">
    <source>
        <dbReference type="ARBA" id="ARBA00022980"/>
    </source>
</evidence>
<dbReference type="Proteomes" id="UP000218231">
    <property type="component" value="Unassembled WGS sequence"/>
</dbReference>
<evidence type="ECO:0000256" key="5">
    <source>
        <dbReference type="ARBA" id="ARBA00035413"/>
    </source>
</evidence>
<reference evidence="7 8" key="1">
    <citation type="journal article" date="2017" name="Curr. Biol.">
        <title>Genome architecture and evolution of a unichromosomal asexual nematode.</title>
        <authorList>
            <person name="Fradin H."/>
            <person name="Zegar C."/>
            <person name="Gutwein M."/>
            <person name="Lucas J."/>
            <person name="Kovtun M."/>
            <person name="Corcoran D."/>
            <person name="Baugh L.R."/>
            <person name="Kiontke K."/>
            <person name="Gunsalus K."/>
            <person name="Fitch D.H."/>
            <person name="Piano F."/>
        </authorList>
    </citation>
    <scope>NUCLEOTIDE SEQUENCE [LARGE SCALE GENOMIC DNA]</scope>
    <source>
        <strain evidence="7">PF1309</strain>
    </source>
</reference>
<evidence type="ECO:0000256" key="1">
    <source>
        <dbReference type="ARBA" id="ARBA00008777"/>
    </source>
</evidence>
<dbReference type="EMBL" id="LIAE01006458">
    <property type="protein sequence ID" value="PAV89296.1"/>
    <property type="molecule type" value="Genomic_DNA"/>
</dbReference>
<evidence type="ECO:0000256" key="3">
    <source>
        <dbReference type="ARBA" id="ARBA00023274"/>
    </source>
</evidence>
<comment type="similarity">
    <text evidence="1">Belongs to the bacterial ribosomal protein bL17 family.</text>
</comment>
<dbReference type="AlphaFoldDB" id="A0A2A2LSR3"/>